<sequence>MLVAVAVVPREEPVAGDMVAVDTGTVMENVNTAALVTQGVPNLMVSDTTSETRMATDRTSKRRARRTRTAPVPATRRSARIREQEQKRVRFVDDQASVVPANSKAGDDAATTVTAGEQQTLQDETDGGSPVGEEALATVPAPVLMSTTTRGPGGSTTMSGGRSGDGQRAALDDSVTSKKRPIRRHRTRQRRLRQRAQR</sequence>
<feature type="region of interest" description="Disordered" evidence="1">
    <location>
        <begin position="118"/>
        <end position="198"/>
    </location>
</feature>
<evidence type="ECO:0000313" key="2">
    <source>
        <dbReference type="EMBL" id="KAK1928915.1"/>
    </source>
</evidence>
<evidence type="ECO:0000256" key="1">
    <source>
        <dbReference type="SAM" id="MobiDB-lite"/>
    </source>
</evidence>
<evidence type="ECO:0000313" key="3">
    <source>
        <dbReference type="Proteomes" id="UP001259832"/>
    </source>
</evidence>
<proteinExistence type="predicted"/>
<reference evidence="2" key="1">
    <citation type="submission" date="2023-08" db="EMBL/GenBank/DDBJ databases">
        <title>Reference Genome Resource for the Citrus Pathogen Phytophthora citrophthora.</title>
        <authorList>
            <person name="Moller H."/>
            <person name="Coetzee B."/>
            <person name="Rose L.J."/>
            <person name="Van Niekerk J.M."/>
        </authorList>
    </citation>
    <scope>NUCLEOTIDE SEQUENCE</scope>
    <source>
        <strain evidence="2">STE-U-9442</strain>
    </source>
</reference>
<organism evidence="2 3">
    <name type="scientific">Phytophthora citrophthora</name>
    <dbReference type="NCBI Taxonomy" id="4793"/>
    <lineage>
        <taxon>Eukaryota</taxon>
        <taxon>Sar</taxon>
        <taxon>Stramenopiles</taxon>
        <taxon>Oomycota</taxon>
        <taxon>Peronosporomycetes</taxon>
        <taxon>Peronosporales</taxon>
        <taxon>Peronosporaceae</taxon>
        <taxon>Phytophthora</taxon>
    </lineage>
</organism>
<protein>
    <submittedName>
        <fullName evidence="2">Uncharacterized protein</fullName>
    </submittedName>
</protein>
<keyword evidence="3" id="KW-1185">Reference proteome</keyword>
<accession>A0AAD9FZF6</accession>
<dbReference type="Proteomes" id="UP001259832">
    <property type="component" value="Unassembled WGS sequence"/>
</dbReference>
<name>A0AAD9FZF6_9STRA</name>
<feature type="compositionally biased region" description="Low complexity" evidence="1">
    <location>
        <begin position="145"/>
        <end position="160"/>
    </location>
</feature>
<gene>
    <name evidence="2" type="ORF">P3T76_015555</name>
</gene>
<comment type="caution">
    <text evidence="2">The sequence shown here is derived from an EMBL/GenBank/DDBJ whole genome shotgun (WGS) entry which is preliminary data.</text>
</comment>
<feature type="compositionally biased region" description="Basic residues" evidence="1">
    <location>
        <begin position="177"/>
        <end position="198"/>
    </location>
</feature>
<dbReference type="EMBL" id="JASMQC010000055">
    <property type="protein sequence ID" value="KAK1928915.1"/>
    <property type="molecule type" value="Genomic_DNA"/>
</dbReference>
<feature type="region of interest" description="Disordered" evidence="1">
    <location>
        <begin position="50"/>
        <end position="77"/>
    </location>
</feature>
<dbReference type="AlphaFoldDB" id="A0AAD9FZF6"/>